<protein>
    <submittedName>
        <fullName evidence="6">TlpA disulfide reductase family protein</fullName>
    </submittedName>
</protein>
<evidence type="ECO:0000256" key="2">
    <source>
        <dbReference type="ARBA" id="ARBA00022748"/>
    </source>
</evidence>
<dbReference type="InterPro" id="IPR036249">
    <property type="entry name" value="Thioredoxin-like_sf"/>
</dbReference>
<evidence type="ECO:0000313" key="7">
    <source>
        <dbReference type="Proteomes" id="UP001629156"/>
    </source>
</evidence>
<feature type="domain" description="Thioredoxin" evidence="5">
    <location>
        <begin position="1"/>
        <end position="134"/>
    </location>
</feature>
<reference evidence="6 7" key="1">
    <citation type="submission" date="2024-06" db="EMBL/GenBank/DDBJ databases">
        <authorList>
            <person name="Kaempfer P."/>
            <person name="Viver T."/>
        </authorList>
    </citation>
    <scope>NUCLEOTIDE SEQUENCE [LARGE SCALE GENOMIC DNA]</scope>
    <source>
        <strain evidence="6 7">ST-119</strain>
    </source>
</reference>
<keyword evidence="3" id="KW-1015">Disulfide bond</keyword>
<comment type="caution">
    <text evidence="6">The sequence shown here is derived from an EMBL/GenBank/DDBJ whole genome shotgun (WGS) entry which is preliminary data.</text>
</comment>
<keyword evidence="4" id="KW-0676">Redox-active center</keyword>
<dbReference type="Pfam" id="PF00578">
    <property type="entry name" value="AhpC-TSA"/>
    <property type="match status" value="1"/>
</dbReference>
<dbReference type="SUPFAM" id="SSF52833">
    <property type="entry name" value="Thioredoxin-like"/>
    <property type="match status" value="1"/>
</dbReference>
<sequence length="143" mass="16407">MEDLTLTDMDGNTYTMESLKGKAIVIDFWFVTCAACIEEMPELNTMKEKYGTDEVAWFGITFDTKEQTERFLKRTQFDFTIIPNGKPITNRFGIKFYPTTLVLDENHEVVYTGDSGPILNAPKEIEKALKKVLKSIKKHKNKA</sequence>
<dbReference type="InterPro" id="IPR013766">
    <property type="entry name" value="Thioredoxin_domain"/>
</dbReference>
<keyword evidence="2" id="KW-0201">Cytochrome c-type biogenesis</keyword>
<dbReference type="PANTHER" id="PTHR42852">
    <property type="entry name" value="THIOL:DISULFIDE INTERCHANGE PROTEIN DSBE"/>
    <property type="match status" value="1"/>
</dbReference>
<dbReference type="PROSITE" id="PS51352">
    <property type="entry name" value="THIOREDOXIN_2"/>
    <property type="match status" value="1"/>
</dbReference>
<evidence type="ECO:0000256" key="4">
    <source>
        <dbReference type="ARBA" id="ARBA00023284"/>
    </source>
</evidence>
<evidence type="ECO:0000313" key="6">
    <source>
        <dbReference type="EMBL" id="MFL9843028.1"/>
    </source>
</evidence>
<organism evidence="6 7">
    <name type="scientific">Flavobacterium rhizosphaerae</name>
    <dbReference type="NCBI Taxonomy" id="3163298"/>
    <lineage>
        <taxon>Bacteria</taxon>
        <taxon>Pseudomonadati</taxon>
        <taxon>Bacteroidota</taxon>
        <taxon>Flavobacteriia</taxon>
        <taxon>Flavobacteriales</taxon>
        <taxon>Flavobacteriaceae</taxon>
        <taxon>Flavobacterium</taxon>
    </lineage>
</organism>
<dbReference type="EMBL" id="JBELPZ010000001">
    <property type="protein sequence ID" value="MFL9843028.1"/>
    <property type="molecule type" value="Genomic_DNA"/>
</dbReference>
<dbReference type="PANTHER" id="PTHR42852:SF6">
    <property type="entry name" value="THIOL:DISULFIDE INTERCHANGE PROTEIN DSBE"/>
    <property type="match status" value="1"/>
</dbReference>
<evidence type="ECO:0000256" key="3">
    <source>
        <dbReference type="ARBA" id="ARBA00023157"/>
    </source>
</evidence>
<gene>
    <name evidence="6" type="ORF">ABS766_01225</name>
</gene>
<dbReference type="InterPro" id="IPR000866">
    <property type="entry name" value="AhpC/TSA"/>
</dbReference>
<accession>A0ABW8YRW5</accession>
<evidence type="ECO:0000256" key="1">
    <source>
        <dbReference type="ARBA" id="ARBA00004196"/>
    </source>
</evidence>
<dbReference type="RefSeq" id="WP_408083494.1">
    <property type="nucleotide sequence ID" value="NZ_JBELPZ010000001.1"/>
</dbReference>
<keyword evidence="7" id="KW-1185">Reference proteome</keyword>
<dbReference type="Gene3D" id="3.40.30.10">
    <property type="entry name" value="Glutaredoxin"/>
    <property type="match status" value="1"/>
</dbReference>
<proteinExistence type="predicted"/>
<dbReference type="CDD" id="cd02966">
    <property type="entry name" value="TlpA_like_family"/>
    <property type="match status" value="1"/>
</dbReference>
<comment type="subcellular location">
    <subcellularLocation>
        <location evidence="1">Cell envelope</location>
    </subcellularLocation>
</comment>
<dbReference type="Proteomes" id="UP001629156">
    <property type="component" value="Unassembled WGS sequence"/>
</dbReference>
<dbReference type="InterPro" id="IPR050553">
    <property type="entry name" value="Thioredoxin_ResA/DsbE_sf"/>
</dbReference>
<evidence type="ECO:0000259" key="5">
    <source>
        <dbReference type="PROSITE" id="PS51352"/>
    </source>
</evidence>
<name>A0ABW8YRW5_9FLAO</name>